<dbReference type="AlphaFoldDB" id="A0A964TEW7"/>
<comment type="caution">
    <text evidence="2">The sequence shown here is derived from an EMBL/GenBank/DDBJ whole genome shotgun (WGS) entry which is preliminary data.</text>
</comment>
<keyword evidence="1" id="KW-0812">Transmembrane</keyword>
<organism evidence="2 3">
    <name type="scientific">Flagellimonas ochracea</name>
    <dbReference type="NCBI Taxonomy" id="2696472"/>
    <lineage>
        <taxon>Bacteria</taxon>
        <taxon>Pseudomonadati</taxon>
        <taxon>Bacteroidota</taxon>
        <taxon>Flavobacteriia</taxon>
        <taxon>Flavobacteriales</taxon>
        <taxon>Flavobacteriaceae</taxon>
        <taxon>Flagellimonas</taxon>
    </lineage>
</organism>
<feature type="transmembrane region" description="Helical" evidence="1">
    <location>
        <begin position="163"/>
        <end position="183"/>
    </location>
</feature>
<keyword evidence="1" id="KW-0472">Membrane</keyword>
<sequence>MSKKKSITDFEDAIDLAKDNFAKQSRHLLNTIKTNPSIDDVRNEVNELNGKATRFFHLFQRSLNEYFTGTYEVDQNILNSKIDDSINVSYSIVNYHRLVHSISEKYLFEPPIPAEMAYSSIQRFIKTHAPDEVSALKEKFSQYNLSIESFNSKKPHVVNKKQILYGIIVGTLFLVVLLVIALTGDGCPTEFQSRIFTPILALAGAGFASALPGFIEIRYRNWITATGSLAVFCVIFFSKPADLSDFKDCDGNADNRQKNLSGIVYYDNTPIESIEVKLLDQNQTTNTNQFGKFSFPFNFGAVDSSLKIQLKNPNIQLDTVIRIDKVALKPSIELHVEKYCVVCTHKNSDGKLTNRRKKCSSSESYISKYAKGFTDSGNEQNLTTNCTYGK</sequence>
<name>A0A964TEW7_9FLAO</name>
<dbReference type="RefSeq" id="WP_166524422.1">
    <property type="nucleotide sequence ID" value="NZ_JAAABI010000005.1"/>
</dbReference>
<dbReference type="EMBL" id="JAAABI010000005">
    <property type="protein sequence ID" value="NAY93014.1"/>
    <property type="molecule type" value="Genomic_DNA"/>
</dbReference>
<protein>
    <submittedName>
        <fullName evidence="2">Uncharacterized protein</fullName>
    </submittedName>
</protein>
<reference evidence="2" key="1">
    <citation type="submission" date="2020-01" db="EMBL/GenBank/DDBJ databases">
        <title>Muricauda ochracea sp. nov., isolated from a tidal flat of Garorim bay in Korea.</title>
        <authorList>
            <person name="Kim D."/>
            <person name="Yoo Y."/>
            <person name="Kim J.-J."/>
        </authorList>
    </citation>
    <scope>NUCLEOTIDE SEQUENCE</scope>
    <source>
        <strain evidence="2">JGD-17</strain>
    </source>
</reference>
<dbReference type="Proteomes" id="UP000667650">
    <property type="component" value="Unassembled WGS sequence"/>
</dbReference>
<keyword evidence="3" id="KW-1185">Reference proteome</keyword>
<accession>A0A964TEW7</accession>
<evidence type="ECO:0000313" key="3">
    <source>
        <dbReference type="Proteomes" id="UP000667650"/>
    </source>
</evidence>
<keyword evidence="1" id="KW-1133">Transmembrane helix</keyword>
<proteinExistence type="predicted"/>
<evidence type="ECO:0000313" key="2">
    <source>
        <dbReference type="EMBL" id="NAY93014.1"/>
    </source>
</evidence>
<evidence type="ECO:0000256" key="1">
    <source>
        <dbReference type="SAM" id="Phobius"/>
    </source>
</evidence>
<gene>
    <name evidence="2" type="ORF">GTQ34_13905</name>
</gene>
<feature type="transmembrane region" description="Helical" evidence="1">
    <location>
        <begin position="195"/>
        <end position="215"/>
    </location>
</feature>